<name>A0ABW8L028_9GAMM</name>
<dbReference type="Pfam" id="PF04972">
    <property type="entry name" value="BON"/>
    <property type="match status" value="1"/>
</dbReference>
<dbReference type="PROSITE" id="PS50914">
    <property type="entry name" value="BON"/>
    <property type="match status" value="1"/>
</dbReference>
<dbReference type="RefSeq" id="WP_404675254.1">
    <property type="nucleotide sequence ID" value="NZ_JBJDOT010000009.1"/>
</dbReference>
<evidence type="ECO:0000313" key="2">
    <source>
        <dbReference type="EMBL" id="MFK3863991.1"/>
    </source>
</evidence>
<evidence type="ECO:0000259" key="1">
    <source>
        <dbReference type="PROSITE" id="PS50914"/>
    </source>
</evidence>
<organism evidence="2 3">
    <name type="scientific">Pseudoalteromonas rhizosphaerae</name>
    <dbReference type="NCBI Taxonomy" id="2518973"/>
    <lineage>
        <taxon>Bacteria</taxon>
        <taxon>Pseudomonadati</taxon>
        <taxon>Pseudomonadota</taxon>
        <taxon>Gammaproteobacteria</taxon>
        <taxon>Alteromonadales</taxon>
        <taxon>Pseudoalteromonadaceae</taxon>
        <taxon>Pseudoalteromonas</taxon>
    </lineage>
</organism>
<dbReference type="Proteomes" id="UP001620262">
    <property type="component" value="Unassembled WGS sequence"/>
</dbReference>
<comment type="caution">
    <text evidence="2">The sequence shown here is derived from an EMBL/GenBank/DDBJ whole genome shotgun (WGS) entry which is preliminary data.</text>
</comment>
<protein>
    <submittedName>
        <fullName evidence="2">BON domain-containing protein</fullName>
    </submittedName>
</protein>
<sequence length="115" mass="12489">MDKYFSKILCVVAILMVSQLTGCYKSPEIAAEKPPKSTVANNVLDIDVTTNVKMALMNDPILRAFNIEVITNKGDVRLIGIVDSQSQIDSAMLIAKGAEGTHAIHDELTVKRSSL</sequence>
<feature type="domain" description="BON" evidence="1">
    <location>
        <begin position="44"/>
        <end position="112"/>
    </location>
</feature>
<dbReference type="PANTHER" id="PTHR34606">
    <property type="entry name" value="BON DOMAIN-CONTAINING PROTEIN"/>
    <property type="match status" value="1"/>
</dbReference>
<proteinExistence type="predicted"/>
<dbReference type="InterPro" id="IPR051686">
    <property type="entry name" value="Lipoprotein_DolP"/>
</dbReference>
<gene>
    <name evidence="2" type="ORF">ACI2JU_08895</name>
</gene>
<accession>A0ABW8L028</accession>
<dbReference type="InterPro" id="IPR007055">
    <property type="entry name" value="BON_dom"/>
</dbReference>
<dbReference type="EMBL" id="JBJDOT010000009">
    <property type="protein sequence ID" value="MFK3863991.1"/>
    <property type="molecule type" value="Genomic_DNA"/>
</dbReference>
<evidence type="ECO:0000313" key="3">
    <source>
        <dbReference type="Proteomes" id="UP001620262"/>
    </source>
</evidence>
<reference evidence="2 3" key="1">
    <citation type="submission" date="2024-11" db="EMBL/GenBank/DDBJ databases">
        <title>The Natural Products Discovery Center: Release of the First 8490 Sequenced Strains for Exploring Actinobacteria Biosynthetic Diversity.</title>
        <authorList>
            <person name="Kalkreuter E."/>
            <person name="Kautsar S.A."/>
            <person name="Yang D."/>
            <person name="Bader C.D."/>
            <person name="Teijaro C.N."/>
            <person name="Fluegel L."/>
            <person name="Davis C.M."/>
            <person name="Simpson J.R."/>
            <person name="Lauterbach L."/>
            <person name="Steele A.D."/>
            <person name="Gui C."/>
            <person name="Meng S."/>
            <person name="Li G."/>
            <person name="Viehrig K."/>
            <person name="Ye F."/>
            <person name="Su P."/>
            <person name="Kiefer A.F."/>
            <person name="Nichols A."/>
            <person name="Cepeda A.J."/>
            <person name="Yan W."/>
            <person name="Fan B."/>
            <person name="Jiang Y."/>
            <person name="Adhikari A."/>
            <person name="Zheng C.-J."/>
            <person name="Schuster L."/>
            <person name="Cowan T.M."/>
            <person name="Smanski M.J."/>
            <person name="Chevrette M.G."/>
            <person name="De Carvalho L.P.S."/>
            <person name="Shen B."/>
        </authorList>
    </citation>
    <scope>NUCLEOTIDE SEQUENCE [LARGE SCALE GENOMIC DNA]</scope>
    <source>
        <strain evidence="2 3">NPDC078403</strain>
    </source>
</reference>
<dbReference type="Gene3D" id="3.30.1340.30">
    <property type="match status" value="1"/>
</dbReference>
<dbReference type="PANTHER" id="PTHR34606:SF15">
    <property type="entry name" value="BON DOMAIN-CONTAINING PROTEIN"/>
    <property type="match status" value="1"/>
</dbReference>
<keyword evidence="3" id="KW-1185">Reference proteome</keyword>